<evidence type="ECO:0000256" key="1">
    <source>
        <dbReference type="ARBA" id="ARBA00023015"/>
    </source>
</evidence>
<dbReference type="Pfam" id="PF00392">
    <property type="entry name" value="GntR"/>
    <property type="match status" value="1"/>
</dbReference>
<dbReference type="SUPFAM" id="SSF48008">
    <property type="entry name" value="GntR ligand-binding domain-like"/>
    <property type="match status" value="1"/>
</dbReference>
<dbReference type="GO" id="GO:0003677">
    <property type="term" value="F:DNA binding"/>
    <property type="evidence" value="ECO:0007669"/>
    <property type="project" value="UniProtKB-KW"/>
</dbReference>
<dbReference type="EMBL" id="FN543108">
    <property type="protein sequence ID" value="CBA33964.1"/>
    <property type="molecule type" value="Genomic_DNA"/>
</dbReference>
<evidence type="ECO:0000259" key="4">
    <source>
        <dbReference type="PROSITE" id="PS50949"/>
    </source>
</evidence>
<dbReference type="InterPro" id="IPR008920">
    <property type="entry name" value="TF_FadR/GntR_C"/>
</dbReference>
<proteinExistence type="predicted"/>
<keyword evidence="3" id="KW-0804">Transcription</keyword>
<accession>C9YHB6</accession>
<dbReference type="InterPro" id="IPR011711">
    <property type="entry name" value="GntR_C"/>
</dbReference>
<evidence type="ECO:0000256" key="2">
    <source>
        <dbReference type="ARBA" id="ARBA00023125"/>
    </source>
</evidence>
<dbReference type="CDD" id="cd07377">
    <property type="entry name" value="WHTH_GntR"/>
    <property type="match status" value="1"/>
</dbReference>
<dbReference type="Gene3D" id="1.10.10.10">
    <property type="entry name" value="Winged helix-like DNA-binding domain superfamily/Winged helix DNA-binding domain"/>
    <property type="match status" value="1"/>
</dbReference>
<dbReference type="AlphaFoldDB" id="C9YHB6"/>
<name>C9YHB6_CURXX</name>
<keyword evidence="1" id="KW-0805">Transcription regulation</keyword>
<dbReference type="Gene3D" id="1.20.120.530">
    <property type="entry name" value="GntR ligand-binding domain-like"/>
    <property type="match status" value="1"/>
</dbReference>
<protein>
    <recommendedName>
        <fullName evidence="4">HTH gntR-type domain-containing protein</fullName>
    </recommendedName>
</protein>
<sequence>MVIVSDRVKDFSMDLVQTPRTIAASSATPESADALRPRRSKGLVNEVVESLAASIREGAIKPGDKLPTESEIMGRFEVSRTVVREAISRLQANRLVETRHGVGTFALAPQSSGNFQIADVDFATVADVIALLELRISLETEAAGLAAQRRTEANLQAMQAMLDAFQKSIEEDSDAVPSDFSFHMEVAKSTGNRHFADLMTYLGTMIIPRTRINTASSAPEGRLAYLQRVHGEHEYIFNAIRNQDADAARAAMRTHLANSKDRLRKSQVDTV</sequence>
<gene>
    <name evidence="5" type="ORF">Csp_B21660</name>
</gene>
<feature type="domain" description="HTH gntR-type" evidence="4">
    <location>
        <begin position="41"/>
        <end position="109"/>
    </location>
</feature>
<reference evidence="5" key="1">
    <citation type="journal article" date="2010" name="Nature">
        <title>The Dynamic genome of Hydra.</title>
        <authorList>
            <person name="Chapman J.A."/>
            <person name="Kirkness E.F."/>
            <person name="Simakov O."/>
            <person name="Hampson S.E."/>
            <person name="Mitros T."/>
            <person name="Weinmaier T."/>
            <person name="Rattei T."/>
            <person name="Balasubramanian P.G."/>
            <person name="Borman J."/>
            <person name="Busam D."/>
            <person name="Disbennett K."/>
            <person name="Pfannkoch C."/>
            <person name="Sumin N."/>
            <person name="Sutton G."/>
            <person name="Viswanathan L."/>
            <person name="Walenz B."/>
            <person name="Goodstein D.M."/>
            <person name="Hellsten U."/>
            <person name="Kawashima T."/>
            <person name="Prochnik S.E."/>
            <person name="Putnam N.H."/>
            <person name="Shu S."/>
            <person name="Blumberg B."/>
            <person name="Dana C.E."/>
            <person name="Gee L."/>
            <person name="Kibler D.F."/>
            <person name="Law L."/>
            <person name="Lindgens D."/>
            <person name="Martinez D.E."/>
            <person name="Peng J."/>
            <person name="Wigge P.A."/>
            <person name="Bertulat B."/>
            <person name="Guder C."/>
            <person name="Nakamura Y."/>
            <person name="Ozbek S."/>
            <person name="Watanabe H."/>
            <person name="Khalturin K."/>
            <person name="Hemmrich G."/>
            <person name="Franke A."/>
            <person name="Augustin R."/>
            <person name="Fraune S."/>
            <person name="Hayakawa E."/>
            <person name="Hayakawa S."/>
            <person name="Hirose M."/>
            <person name="Hwang J."/>
            <person name="Ikeo K."/>
            <person name="Nishimiya-Fujisawa C."/>
            <person name="Ogura A."/>
            <person name="Takahashi T."/>
            <person name="Steinmetz P.R."/>
            <person name="Zhang X."/>
            <person name="Aufschnaiter R."/>
            <person name="Eder M.K."/>
            <person name="Gorny A.K."/>
            <person name="Salvenmoser W."/>
            <person name="Heimberg A.M."/>
            <person name="Wheeler B.M."/>
            <person name="Peterson K.J."/>
            <person name="Boettger A."/>
            <person name="Tischler P."/>
            <person name="Wolf A."/>
            <person name="Gojobori T."/>
            <person name="Remington K.A."/>
            <person name="Strausberg R.L."/>
            <person name="Venter J."/>
            <person name="Technau U."/>
            <person name="Hobmayer B."/>
            <person name="Bosch T.C."/>
            <person name="Holstein T.W."/>
            <person name="Fujisawa T."/>
            <person name="Bode H.R."/>
            <person name="David C.N."/>
            <person name="Rokhsar D.S."/>
            <person name="Steele R.E."/>
        </authorList>
    </citation>
    <scope>NUCLEOTIDE SEQUENCE</scope>
</reference>
<dbReference type="InterPro" id="IPR036390">
    <property type="entry name" value="WH_DNA-bd_sf"/>
</dbReference>
<dbReference type="PANTHER" id="PTHR43537">
    <property type="entry name" value="TRANSCRIPTIONAL REGULATOR, GNTR FAMILY"/>
    <property type="match status" value="1"/>
</dbReference>
<dbReference type="InterPro" id="IPR036388">
    <property type="entry name" value="WH-like_DNA-bd_sf"/>
</dbReference>
<dbReference type="InterPro" id="IPR000524">
    <property type="entry name" value="Tscrpt_reg_HTH_GntR"/>
</dbReference>
<organism evidence="5">
    <name type="scientific">Curvibacter symbiont subsp. Hydra magnipapillata</name>
    <dbReference type="NCBI Taxonomy" id="667019"/>
    <lineage>
        <taxon>Bacteria</taxon>
        <taxon>Pseudomonadati</taxon>
        <taxon>Pseudomonadota</taxon>
        <taxon>Betaproteobacteria</taxon>
        <taxon>Burkholderiales</taxon>
        <taxon>Comamonadaceae</taxon>
        <taxon>Curvibacter</taxon>
    </lineage>
</organism>
<dbReference type="SMART" id="SM00895">
    <property type="entry name" value="FCD"/>
    <property type="match status" value="1"/>
</dbReference>
<dbReference type="PROSITE" id="PS50949">
    <property type="entry name" value="HTH_GNTR"/>
    <property type="match status" value="1"/>
</dbReference>
<dbReference type="Pfam" id="PF07729">
    <property type="entry name" value="FCD"/>
    <property type="match status" value="1"/>
</dbReference>
<keyword evidence="2" id="KW-0238">DNA-binding</keyword>
<dbReference type="PANTHER" id="PTHR43537:SF5">
    <property type="entry name" value="UXU OPERON TRANSCRIPTIONAL REGULATOR"/>
    <property type="match status" value="1"/>
</dbReference>
<evidence type="ECO:0000256" key="3">
    <source>
        <dbReference type="ARBA" id="ARBA00023163"/>
    </source>
</evidence>
<dbReference type="PRINTS" id="PR00035">
    <property type="entry name" value="HTHGNTR"/>
</dbReference>
<dbReference type="SMART" id="SM00345">
    <property type="entry name" value="HTH_GNTR"/>
    <property type="match status" value="1"/>
</dbReference>
<dbReference type="GO" id="GO:0003700">
    <property type="term" value="F:DNA-binding transcription factor activity"/>
    <property type="evidence" value="ECO:0007669"/>
    <property type="project" value="InterPro"/>
</dbReference>
<evidence type="ECO:0000313" key="5">
    <source>
        <dbReference type="EMBL" id="CBA33964.1"/>
    </source>
</evidence>
<dbReference type="SUPFAM" id="SSF46785">
    <property type="entry name" value="Winged helix' DNA-binding domain"/>
    <property type="match status" value="1"/>
</dbReference>